<evidence type="ECO:0000256" key="6">
    <source>
        <dbReference type="ARBA" id="ARBA00023065"/>
    </source>
</evidence>
<keyword evidence="4 8" id="KW-0812">Transmembrane</keyword>
<organism evidence="9">
    <name type="scientific">candidate division WOR-3 bacterium</name>
    <dbReference type="NCBI Taxonomy" id="2052148"/>
    <lineage>
        <taxon>Bacteria</taxon>
        <taxon>Bacteria division WOR-3</taxon>
    </lineage>
</organism>
<evidence type="ECO:0000256" key="1">
    <source>
        <dbReference type="ARBA" id="ARBA00004141"/>
    </source>
</evidence>
<dbReference type="PANTHER" id="PTHR11629:SF63">
    <property type="entry name" value="V-TYPE PROTON ATPASE SUBUNIT A"/>
    <property type="match status" value="1"/>
</dbReference>
<gene>
    <name evidence="9" type="ORF">ENT60_02695</name>
</gene>
<dbReference type="GO" id="GO:0046961">
    <property type="term" value="F:proton-transporting ATPase activity, rotational mechanism"/>
    <property type="evidence" value="ECO:0007669"/>
    <property type="project" value="InterPro"/>
</dbReference>
<evidence type="ECO:0000256" key="7">
    <source>
        <dbReference type="ARBA" id="ARBA00023136"/>
    </source>
</evidence>
<dbReference type="GO" id="GO:0033179">
    <property type="term" value="C:proton-transporting V-type ATPase, V0 domain"/>
    <property type="evidence" value="ECO:0007669"/>
    <property type="project" value="InterPro"/>
</dbReference>
<evidence type="ECO:0000256" key="8">
    <source>
        <dbReference type="SAM" id="Phobius"/>
    </source>
</evidence>
<evidence type="ECO:0000256" key="2">
    <source>
        <dbReference type="ARBA" id="ARBA00009904"/>
    </source>
</evidence>
<name>A0A7C4S1M1_UNCW3</name>
<comment type="caution">
    <text evidence="9">The sequence shown here is derived from an EMBL/GenBank/DDBJ whole genome shotgun (WGS) entry which is preliminary data.</text>
</comment>
<accession>A0A7C4S1M1</accession>
<keyword evidence="7 8" id="KW-0472">Membrane</keyword>
<dbReference type="GO" id="GO:0007035">
    <property type="term" value="P:vacuolar acidification"/>
    <property type="evidence" value="ECO:0007669"/>
    <property type="project" value="TreeGrafter"/>
</dbReference>
<dbReference type="GO" id="GO:0016471">
    <property type="term" value="C:vacuolar proton-transporting V-type ATPase complex"/>
    <property type="evidence" value="ECO:0007669"/>
    <property type="project" value="TreeGrafter"/>
</dbReference>
<feature type="transmembrane region" description="Helical" evidence="8">
    <location>
        <begin position="149"/>
        <end position="168"/>
    </location>
</feature>
<evidence type="ECO:0000313" key="9">
    <source>
        <dbReference type="EMBL" id="HGU47456.1"/>
    </source>
</evidence>
<keyword evidence="5 8" id="KW-1133">Transmembrane helix</keyword>
<dbReference type="Pfam" id="PF01496">
    <property type="entry name" value="V_ATPase_I"/>
    <property type="match status" value="1"/>
</dbReference>
<dbReference type="InterPro" id="IPR002490">
    <property type="entry name" value="V-ATPase_116kDa_su"/>
</dbReference>
<dbReference type="GO" id="GO:0051117">
    <property type="term" value="F:ATPase binding"/>
    <property type="evidence" value="ECO:0007669"/>
    <property type="project" value="TreeGrafter"/>
</dbReference>
<feature type="transmembrane region" description="Helical" evidence="8">
    <location>
        <begin position="119"/>
        <end position="143"/>
    </location>
</feature>
<dbReference type="AlphaFoldDB" id="A0A7C4S1M1"/>
<comment type="similarity">
    <text evidence="2">Belongs to the V-ATPase 116 kDa subunit family.</text>
</comment>
<keyword evidence="6" id="KW-0406">Ion transport</keyword>
<sequence>MEKKLFLKQFILSLIIFNILLFFALRLKFLPNLFFFTKYLVLLLTAIFFLISLRQEFKKINLLITILVFILLLFYELKIVNKTLPIIISLVGFFIFKENRKLLKKLIWGAYNLYGGTSFVGVVLSYIRLMALGMVTAGIAMAINTIASLAIKIPILGIIAALIILLIGHSYNLAVNVLGAFVHTLRLNYVEFFPRFFSGGGIKFSPLKMETKYVEIKS</sequence>
<feature type="transmembrane region" description="Helical" evidence="8">
    <location>
        <begin position="33"/>
        <end position="53"/>
    </location>
</feature>
<feature type="transmembrane region" description="Helical" evidence="8">
    <location>
        <begin position="83"/>
        <end position="99"/>
    </location>
</feature>
<evidence type="ECO:0000256" key="3">
    <source>
        <dbReference type="ARBA" id="ARBA00022448"/>
    </source>
</evidence>
<keyword evidence="3" id="KW-0813">Transport</keyword>
<evidence type="ECO:0000256" key="5">
    <source>
        <dbReference type="ARBA" id="ARBA00022989"/>
    </source>
</evidence>
<dbReference type="PANTHER" id="PTHR11629">
    <property type="entry name" value="VACUOLAR PROTON ATPASES"/>
    <property type="match status" value="1"/>
</dbReference>
<proteinExistence type="inferred from homology"/>
<protein>
    <recommendedName>
        <fullName evidence="10">V-type ATP synthase subunit I</fullName>
    </recommendedName>
</protein>
<dbReference type="EMBL" id="DSZH01000122">
    <property type="protein sequence ID" value="HGU47456.1"/>
    <property type="molecule type" value="Genomic_DNA"/>
</dbReference>
<evidence type="ECO:0000256" key="4">
    <source>
        <dbReference type="ARBA" id="ARBA00022692"/>
    </source>
</evidence>
<evidence type="ECO:0008006" key="10">
    <source>
        <dbReference type="Google" id="ProtNLM"/>
    </source>
</evidence>
<reference evidence="9" key="1">
    <citation type="journal article" date="2020" name="mSystems">
        <title>Genome- and Community-Level Interaction Insights into Carbon Utilization and Element Cycling Functions of Hydrothermarchaeota in Hydrothermal Sediment.</title>
        <authorList>
            <person name="Zhou Z."/>
            <person name="Liu Y."/>
            <person name="Xu W."/>
            <person name="Pan J."/>
            <person name="Luo Z.H."/>
            <person name="Li M."/>
        </authorList>
    </citation>
    <scope>NUCLEOTIDE SEQUENCE [LARGE SCALE GENOMIC DNA]</scope>
    <source>
        <strain evidence="9">SpSt-594</strain>
    </source>
</reference>
<feature type="transmembrane region" description="Helical" evidence="8">
    <location>
        <begin position="60"/>
        <end position="77"/>
    </location>
</feature>
<comment type="subcellular location">
    <subcellularLocation>
        <location evidence="1">Membrane</location>
        <topology evidence="1">Multi-pass membrane protein</topology>
    </subcellularLocation>
</comment>
<feature type="transmembrane region" description="Helical" evidence="8">
    <location>
        <begin position="7"/>
        <end position="27"/>
    </location>
</feature>